<gene>
    <name evidence="4" type="ORF">SAMN04488579_101196</name>
</gene>
<dbReference type="AlphaFoldDB" id="A0A1H3AVS0"/>
<sequence length="119" mass="11898">MKKYRVVVNGTEYEVGVELLGEDEVAAPAPVKPEASAPAPAVPAAASGDGEVVKSPMPGTILSVKVADGTAVTKGQVLMVLEAMKMENEIVAPVAGVVNGLSVVEGAAVESGAKLCVIA</sequence>
<dbReference type="PROSITE" id="PS50968">
    <property type="entry name" value="BIOTINYL_LIPOYL"/>
    <property type="match status" value="1"/>
</dbReference>
<evidence type="ECO:0000259" key="3">
    <source>
        <dbReference type="PROSITE" id="PS50968"/>
    </source>
</evidence>
<keyword evidence="1" id="KW-0092">Biotin</keyword>
<dbReference type="FunFam" id="2.40.50.100:FF:000003">
    <property type="entry name" value="Acetyl-CoA carboxylase biotin carboxyl carrier protein"/>
    <property type="match status" value="1"/>
</dbReference>
<dbReference type="Pfam" id="PF00364">
    <property type="entry name" value="Biotin_lipoyl"/>
    <property type="match status" value="1"/>
</dbReference>
<dbReference type="InterPro" id="IPR050709">
    <property type="entry name" value="Biotin_Carboxyl_Carrier/Decarb"/>
</dbReference>
<dbReference type="STRING" id="1528.SAMN04488579_101196"/>
<dbReference type="OrthoDB" id="9812676at2"/>
<dbReference type="Proteomes" id="UP000199652">
    <property type="component" value="Unassembled WGS sequence"/>
</dbReference>
<dbReference type="RefSeq" id="WP_090242543.1">
    <property type="nucleotide sequence ID" value="NZ_FNOU01000001.1"/>
</dbReference>
<dbReference type="Gene3D" id="2.40.50.100">
    <property type="match status" value="1"/>
</dbReference>
<evidence type="ECO:0000313" key="5">
    <source>
        <dbReference type="Proteomes" id="UP000199652"/>
    </source>
</evidence>
<dbReference type="InterPro" id="IPR000089">
    <property type="entry name" value="Biotin_lipoyl"/>
</dbReference>
<dbReference type="SUPFAM" id="SSF51230">
    <property type="entry name" value="Single hybrid motif"/>
    <property type="match status" value="1"/>
</dbReference>
<dbReference type="PANTHER" id="PTHR45266">
    <property type="entry name" value="OXALOACETATE DECARBOXYLASE ALPHA CHAIN"/>
    <property type="match status" value="1"/>
</dbReference>
<name>A0A1H3AVS0_EUBBA</name>
<proteinExistence type="predicted"/>
<dbReference type="CDD" id="cd06850">
    <property type="entry name" value="biotinyl_domain"/>
    <property type="match status" value="1"/>
</dbReference>
<dbReference type="PANTHER" id="PTHR45266:SF3">
    <property type="entry name" value="OXALOACETATE DECARBOXYLASE ALPHA CHAIN"/>
    <property type="match status" value="1"/>
</dbReference>
<evidence type="ECO:0000256" key="2">
    <source>
        <dbReference type="SAM" id="MobiDB-lite"/>
    </source>
</evidence>
<keyword evidence="5" id="KW-1185">Reference proteome</keyword>
<dbReference type="EMBL" id="FNOU01000001">
    <property type="protein sequence ID" value="SDX33695.1"/>
    <property type="molecule type" value="Genomic_DNA"/>
</dbReference>
<dbReference type="InterPro" id="IPR001882">
    <property type="entry name" value="Biotin_BS"/>
</dbReference>
<feature type="compositionally biased region" description="Low complexity" evidence="2">
    <location>
        <begin position="30"/>
        <end position="46"/>
    </location>
</feature>
<protein>
    <submittedName>
        <fullName evidence="4">Biotin-requiring enzyme</fullName>
    </submittedName>
</protein>
<reference evidence="5" key="1">
    <citation type="submission" date="2016-10" db="EMBL/GenBank/DDBJ databases">
        <authorList>
            <person name="Varghese N."/>
            <person name="Submissions S."/>
        </authorList>
    </citation>
    <scope>NUCLEOTIDE SEQUENCE [LARGE SCALE GENOMIC DNA]</scope>
    <source>
        <strain evidence="5">VPI 5359</strain>
    </source>
</reference>
<evidence type="ECO:0000256" key="1">
    <source>
        <dbReference type="ARBA" id="ARBA00023267"/>
    </source>
</evidence>
<evidence type="ECO:0000313" key="4">
    <source>
        <dbReference type="EMBL" id="SDX33695.1"/>
    </source>
</evidence>
<feature type="domain" description="Lipoyl-binding" evidence="3">
    <location>
        <begin position="44"/>
        <end position="119"/>
    </location>
</feature>
<organism evidence="4 5">
    <name type="scientific">Eubacterium barkeri</name>
    <name type="common">Clostridium barkeri</name>
    <dbReference type="NCBI Taxonomy" id="1528"/>
    <lineage>
        <taxon>Bacteria</taxon>
        <taxon>Bacillati</taxon>
        <taxon>Bacillota</taxon>
        <taxon>Clostridia</taxon>
        <taxon>Eubacteriales</taxon>
        <taxon>Eubacteriaceae</taxon>
        <taxon>Eubacterium</taxon>
    </lineage>
</organism>
<feature type="region of interest" description="Disordered" evidence="2">
    <location>
        <begin position="30"/>
        <end position="51"/>
    </location>
</feature>
<dbReference type="InterPro" id="IPR011053">
    <property type="entry name" value="Single_hybrid_motif"/>
</dbReference>
<accession>A0A1H3AVS0</accession>
<dbReference type="PROSITE" id="PS00188">
    <property type="entry name" value="BIOTIN"/>
    <property type="match status" value="1"/>
</dbReference>